<dbReference type="PROSITE" id="PS00187">
    <property type="entry name" value="TPP_ENZYMES"/>
    <property type="match status" value="1"/>
</dbReference>
<organism evidence="7 8">
    <name type="scientific">Entotheonella factor</name>
    <dbReference type="NCBI Taxonomy" id="1429438"/>
    <lineage>
        <taxon>Bacteria</taxon>
        <taxon>Pseudomonadati</taxon>
        <taxon>Nitrospinota/Tectimicrobiota group</taxon>
        <taxon>Candidatus Tectimicrobiota</taxon>
        <taxon>Candidatus Entotheonellia</taxon>
        <taxon>Candidatus Entotheonellales</taxon>
        <taxon>Candidatus Entotheonellaceae</taxon>
        <taxon>Candidatus Entotheonella</taxon>
    </lineage>
</organism>
<evidence type="ECO:0000259" key="4">
    <source>
        <dbReference type="Pfam" id="PF00205"/>
    </source>
</evidence>
<dbReference type="Pfam" id="PF00205">
    <property type="entry name" value="TPP_enzyme_M"/>
    <property type="match status" value="1"/>
</dbReference>
<accession>W4LK47</accession>
<dbReference type="GO" id="GO:0009099">
    <property type="term" value="P:L-valine biosynthetic process"/>
    <property type="evidence" value="ECO:0007669"/>
    <property type="project" value="TreeGrafter"/>
</dbReference>
<dbReference type="Gene3D" id="3.40.50.970">
    <property type="match status" value="2"/>
</dbReference>
<dbReference type="GO" id="GO:0030976">
    <property type="term" value="F:thiamine pyrophosphate binding"/>
    <property type="evidence" value="ECO:0007669"/>
    <property type="project" value="InterPro"/>
</dbReference>
<dbReference type="GO" id="GO:0009097">
    <property type="term" value="P:isoleucine biosynthetic process"/>
    <property type="evidence" value="ECO:0007669"/>
    <property type="project" value="TreeGrafter"/>
</dbReference>
<comment type="similarity">
    <text evidence="1 3">Belongs to the TPP enzyme family.</text>
</comment>
<dbReference type="PATRIC" id="fig|1429438.4.peg.3732"/>
<dbReference type="InterPro" id="IPR029061">
    <property type="entry name" value="THDP-binding"/>
</dbReference>
<dbReference type="GO" id="GO:0050660">
    <property type="term" value="F:flavin adenine dinucleotide binding"/>
    <property type="evidence" value="ECO:0007669"/>
    <property type="project" value="TreeGrafter"/>
</dbReference>
<dbReference type="InterPro" id="IPR029035">
    <property type="entry name" value="DHS-like_NAD/FAD-binding_dom"/>
</dbReference>
<dbReference type="EMBL" id="AZHW01000564">
    <property type="protein sequence ID" value="ETW98337.1"/>
    <property type="molecule type" value="Genomic_DNA"/>
</dbReference>
<reference evidence="7 8" key="1">
    <citation type="journal article" date="2014" name="Nature">
        <title>An environmental bacterial taxon with a large and distinct metabolic repertoire.</title>
        <authorList>
            <person name="Wilson M.C."/>
            <person name="Mori T."/>
            <person name="Ruckert C."/>
            <person name="Uria A.R."/>
            <person name="Helf M.J."/>
            <person name="Takada K."/>
            <person name="Gernert C."/>
            <person name="Steffens U.A."/>
            <person name="Heycke N."/>
            <person name="Schmitt S."/>
            <person name="Rinke C."/>
            <person name="Helfrich E.J."/>
            <person name="Brachmann A.O."/>
            <person name="Gurgui C."/>
            <person name="Wakimoto T."/>
            <person name="Kracht M."/>
            <person name="Crusemann M."/>
            <person name="Hentschel U."/>
            <person name="Abe I."/>
            <person name="Matsunaga S."/>
            <person name="Kalinowski J."/>
            <person name="Takeyama H."/>
            <person name="Piel J."/>
        </authorList>
    </citation>
    <scope>NUCLEOTIDE SEQUENCE [LARGE SCALE GENOMIC DNA]</scope>
    <source>
        <strain evidence="8">TSY1</strain>
    </source>
</reference>
<dbReference type="GO" id="GO:0000287">
    <property type="term" value="F:magnesium ion binding"/>
    <property type="evidence" value="ECO:0007669"/>
    <property type="project" value="InterPro"/>
</dbReference>
<dbReference type="PANTHER" id="PTHR18968:SF167">
    <property type="entry name" value="ACETOLACTATE SYNTHASE LARGE SUBUNIT ILVB2-RELATED"/>
    <property type="match status" value="1"/>
</dbReference>
<gene>
    <name evidence="7" type="ORF">ETSY1_19135</name>
</gene>
<dbReference type="Gene3D" id="3.40.50.1220">
    <property type="entry name" value="TPP-binding domain"/>
    <property type="match status" value="1"/>
</dbReference>
<dbReference type="GO" id="GO:0005948">
    <property type="term" value="C:acetolactate synthase complex"/>
    <property type="evidence" value="ECO:0007669"/>
    <property type="project" value="TreeGrafter"/>
</dbReference>
<dbReference type="Proteomes" id="UP000019141">
    <property type="component" value="Unassembled WGS sequence"/>
</dbReference>
<feature type="domain" description="Thiamine pyrophosphate enzyme TPP-binding" evidence="5">
    <location>
        <begin position="383"/>
        <end position="528"/>
    </location>
</feature>
<dbReference type="InterPro" id="IPR011766">
    <property type="entry name" value="TPP_enzyme_TPP-bd"/>
</dbReference>
<keyword evidence="8" id="KW-1185">Reference proteome</keyword>
<proteinExistence type="inferred from homology"/>
<evidence type="ECO:0000259" key="6">
    <source>
        <dbReference type="Pfam" id="PF02776"/>
    </source>
</evidence>
<keyword evidence="2 3" id="KW-0786">Thiamine pyrophosphate</keyword>
<dbReference type="HOGENOM" id="CLU_013748_3_1_7"/>
<protein>
    <recommendedName>
        <fullName evidence="9">Thiamine pyrophosphate-binding protein</fullName>
    </recommendedName>
</protein>
<dbReference type="InterPro" id="IPR012001">
    <property type="entry name" value="Thiamin_PyroP_enz_TPP-bd_dom"/>
</dbReference>
<dbReference type="InterPro" id="IPR045229">
    <property type="entry name" value="TPP_enz"/>
</dbReference>
<evidence type="ECO:0008006" key="9">
    <source>
        <dbReference type="Google" id="ProtNLM"/>
    </source>
</evidence>
<dbReference type="SUPFAM" id="SSF52467">
    <property type="entry name" value="DHS-like NAD/FAD-binding domain"/>
    <property type="match status" value="1"/>
</dbReference>
<dbReference type="AlphaFoldDB" id="W4LK47"/>
<evidence type="ECO:0000256" key="1">
    <source>
        <dbReference type="ARBA" id="ARBA00007812"/>
    </source>
</evidence>
<dbReference type="GO" id="GO:0003984">
    <property type="term" value="F:acetolactate synthase activity"/>
    <property type="evidence" value="ECO:0007669"/>
    <property type="project" value="TreeGrafter"/>
</dbReference>
<dbReference type="CDD" id="cd07035">
    <property type="entry name" value="TPP_PYR_POX_like"/>
    <property type="match status" value="1"/>
</dbReference>
<dbReference type="Pfam" id="PF02776">
    <property type="entry name" value="TPP_enzyme_N"/>
    <property type="match status" value="1"/>
</dbReference>
<dbReference type="InterPro" id="IPR000399">
    <property type="entry name" value="TPP-bd_CS"/>
</dbReference>
<dbReference type="SUPFAM" id="SSF52518">
    <property type="entry name" value="Thiamin diphosphate-binding fold (THDP-binding)"/>
    <property type="match status" value="2"/>
</dbReference>
<dbReference type="CDD" id="cd00568">
    <property type="entry name" value="TPP_enzymes"/>
    <property type="match status" value="1"/>
</dbReference>
<evidence type="ECO:0000313" key="8">
    <source>
        <dbReference type="Proteomes" id="UP000019141"/>
    </source>
</evidence>
<evidence type="ECO:0000259" key="5">
    <source>
        <dbReference type="Pfam" id="PF02775"/>
    </source>
</evidence>
<dbReference type="InterPro" id="IPR012000">
    <property type="entry name" value="Thiamin_PyroP_enz_cen_dom"/>
</dbReference>
<comment type="caution">
    <text evidence="7">The sequence shown here is derived from an EMBL/GenBank/DDBJ whole genome shotgun (WGS) entry which is preliminary data.</text>
</comment>
<feature type="domain" description="Thiamine pyrophosphate enzyme N-terminal TPP-binding" evidence="6">
    <location>
        <begin position="4"/>
        <end position="122"/>
    </location>
</feature>
<dbReference type="FunFam" id="3.40.50.970:FF:000007">
    <property type="entry name" value="Acetolactate synthase"/>
    <property type="match status" value="1"/>
</dbReference>
<sequence length="544" mass="58351">MVQMTGGEAVIRTLQHEGVDTVFGMPGVQIMHIYDAFHGQSDIRLMTVRHEQTTAYMADGYARVTGKPGVALVVPGPGVQNASAALGTAYSGSSPVLLLAGQVESYNVGQDRGALHEINDQQDVIRPVTKWCGRANSVAEIAPAIQEAMRQMRTGRPRPTEMEVAPDILAMTGEVSLQPPAQPELQAPDWGDIRQAAALLRGAQKPLIWAGGGVILSDAARELTALAEALGAPVATTNEGKGAIPEDHRLALGTGYYGHGASTWAAPKADVILAVGTRMTTQMTGLNAPQAPQKLIHLDADASVIGKNYPAEISVVADARLGLQALLEDVQREAPEPKWSDGELDDFRQLQAQWLEAQAPDQCEMIRRLQGVLPEETVLVSGVTNMGYWSYFAYCVRQPRTYITSSYFATLGYSFPLALGAKVGAPDRPVVTLTGDGGFMYALPELTTAVQYGINVVAVVFVDGALGASKNDQRTRFKGRMVGTELYNPSFAEVARVFGARGVRVEPERLDSAEQEALQAEAPTVIEVPVPTWAPPFQITPRQA</sequence>
<feature type="domain" description="Thiamine pyrophosphate enzyme central" evidence="4">
    <location>
        <begin position="193"/>
        <end position="326"/>
    </location>
</feature>
<dbReference type="PANTHER" id="PTHR18968">
    <property type="entry name" value="THIAMINE PYROPHOSPHATE ENZYMES"/>
    <property type="match status" value="1"/>
</dbReference>
<evidence type="ECO:0000256" key="3">
    <source>
        <dbReference type="RuleBase" id="RU362132"/>
    </source>
</evidence>
<dbReference type="Pfam" id="PF02775">
    <property type="entry name" value="TPP_enzyme_C"/>
    <property type="match status" value="1"/>
</dbReference>
<evidence type="ECO:0000313" key="7">
    <source>
        <dbReference type="EMBL" id="ETW98337.1"/>
    </source>
</evidence>
<name>W4LK47_ENTF1</name>
<evidence type="ECO:0000256" key="2">
    <source>
        <dbReference type="ARBA" id="ARBA00023052"/>
    </source>
</evidence>